<evidence type="ECO:0000313" key="2">
    <source>
        <dbReference type="EMBL" id="KAF0413595.1"/>
    </source>
</evidence>
<evidence type="ECO:0000313" key="3">
    <source>
        <dbReference type="EMBL" id="MBF7127311.1"/>
    </source>
</evidence>
<dbReference type="InterPro" id="IPR035901">
    <property type="entry name" value="GIY-YIG_endonuc_sf"/>
</dbReference>
<organism evidence="3 5">
    <name type="scientific">Pediococcus pentosaceus</name>
    <dbReference type="NCBI Taxonomy" id="1255"/>
    <lineage>
        <taxon>Bacteria</taxon>
        <taxon>Bacillati</taxon>
        <taxon>Bacillota</taxon>
        <taxon>Bacilli</taxon>
        <taxon>Lactobacillales</taxon>
        <taxon>Lactobacillaceae</taxon>
        <taxon>Pediococcus</taxon>
    </lineage>
</organism>
<dbReference type="InterPro" id="IPR018647">
    <property type="entry name" value="SLFN_3-like_DNA/RNA_helicase"/>
</dbReference>
<dbReference type="Pfam" id="PF01541">
    <property type="entry name" value="GIY-YIG"/>
    <property type="match status" value="1"/>
</dbReference>
<dbReference type="SUPFAM" id="SSF82771">
    <property type="entry name" value="GIY-YIG endonuclease"/>
    <property type="match status" value="1"/>
</dbReference>
<gene>
    <name evidence="2" type="ORF">GBO79_06470</name>
    <name evidence="3" type="ORF">ITQ97_05770</name>
</gene>
<evidence type="ECO:0000313" key="4">
    <source>
        <dbReference type="Proteomes" id="UP000472573"/>
    </source>
</evidence>
<name>A0A6L5A233_PEDPE</name>
<accession>A0A8G0ZIB2</accession>
<reference evidence="3" key="4">
    <citation type="submission" date="2020-11" db="EMBL/GenBank/DDBJ databases">
        <title>Antibiotic susceptibility profiles of Pediococcus pentosaceus from various origins and their implications for the safety assessment of strains with food-technology applications.</title>
        <authorList>
            <person name="Shani N."/>
            <person name="Oberhaensli S."/>
            <person name="Arias E."/>
        </authorList>
    </citation>
    <scope>NUCLEOTIDE SEQUENCE</scope>
    <source>
        <strain evidence="3">FAM 19164</strain>
    </source>
</reference>
<protein>
    <submittedName>
        <fullName evidence="3">DUF2075 domain-containing protein</fullName>
    </submittedName>
</protein>
<dbReference type="InterPro" id="IPR000305">
    <property type="entry name" value="GIY-YIG_endonuc"/>
</dbReference>
<keyword evidence="4" id="KW-1185">Reference proteome</keyword>
<dbReference type="Proteomes" id="UP000743107">
    <property type="component" value="Unassembled WGS sequence"/>
</dbReference>
<proteinExistence type="predicted"/>
<sequence length="557" mass="64827">MSKREKSISTPIIGNVPFSEDGLKQLEKIDNKKLLLEYPTVYIIYSERNGMYQVYVGETNNIKQRTKEHFREGNRYAKGSNMFVIGHEHFNKSLTLDIENKFMLYLTGNKFIKKLSNKRDNPQYRYFPYEEMNQIFSKSWKKLRKNEQSLFPIEKVIEDNALFKASPFHKLTMEQFEARDKIINRVKEVLNKGNKHQLILVEGAAGSGKTVLLSSLFYALSEENNENTYMLVNHDEQVKVYNNIAKKLGLQKRLNEKVMKPTSFIINDKFVDEDNIVLVDEAHLLWTQGKQSYQGQNQLQDIIKKSRITIAVFDPQQVLRTQQYVEDDDLRKIEENAKNNGNLIELKKQLRMNASQETINWIKTFVYQQEIIPFPKNDAKYDLKIFDNPREMYEQLKIKNQNQESGLSRILATFDWEFKEKKSGTTDLYKVEVDGLSLPWNNQLKSSNKYLSWAERPETINEAGSTYTIQGFDLNYSAVIIGPSVKYRDGKVIYDPDFSANRNAVSNRTLKNGKKQKVYDTLLPNELNVLLTRGINGLYIYAVDDELRIALLSAQGQ</sequence>
<feature type="domain" description="GIY-YIG" evidence="1">
    <location>
        <begin position="37"/>
        <end position="113"/>
    </location>
</feature>
<evidence type="ECO:0000259" key="1">
    <source>
        <dbReference type="PROSITE" id="PS50164"/>
    </source>
</evidence>
<reference evidence="2 4" key="1">
    <citation type="submission" date="2019-10" db="EMBL/GenBank/DDBJ databases">
        <authorList>
            <person name="Irmler S."/>
            <person name="Berthoud H."/>
            <person name="Roetschi A."/>
            <person name="Arias E."/>
            <person name="Shani N."/>
            <person name="Wuethrich D."/>
            <person name="Bruggmann R."/>
        </authorList>
    </citation>
    <scope>NUCLEOTIDE SEQUENCE [LARGE SCALE GENOMIC DNA]</scope>
    <source>
        <strain evidence="2 4">FAM13073</strain>
    </source>
</reference>
<reference evidence="4" key="3">
    <citation type="submission" date="2020-03" db="EMBL/GenBank/DDBJ databases">
        <title>SpeciesPrimer: A bioinformatics pipeline dedicated to the design of qPCR primers for the quantification of bacterial species.</title>
        <authorList>
            <person name="Dreier M."/>
            <person name="Berthoud H."/>
            <person name="Shani N."/>
            <person name="Wechsler D."/>
            <person name="Junier P."/>
        </authorList>
    </citation>
    <scope>NUCLEOTIDE SEQUENCE [LARGE SCALE GENOMIC DNA]</scope>
    <source>
        <strain evidence="4">FAM13073</strain>
    </source>
</reference>
<dbReference type="Pfam" id="PF09848">
    <property type="entry name" value="SLFN-g3_helicase"/>
    <property type="match status" value="1"/>
</dbReference>
<dbReference type="EMBL" id="WENB01000003">
    <property type="protein sequence ID" value="KAF0413595.1"/>
    <property type="molecule type" value="Genomic_DNA"/>
</dbReference>
<dbReference type="PROSITE" id="PS50164">
    <property type="entry name" value="GIY_YIG"/>
    <property type="match status" value="1"/>
</dbReference>
<evidence type="ECO:0000313" key="5">
    <source>
        <dbReference type="Proteomes" id="UP000743107"/>
    </source>
</evidence>
<dbReference type="EMBL" id="JADOFV010000003">
    <property type="protein sequence ID" value="MBF7127311.1"/>
    <property type="molecule type" value="Genomic_DNA"/>
</dbReference>
<dbReference type="CDD" id="cd10439">
    <property type="entry name" value="GIY-YIG_COG3410"/>
    <property type="match status" value="1"/>
</dbReference>
<reference evidence="2" key="2">
    <citation type="submission" date="2019-12" db="EMBL/GenBank/DDBJ databases">
        <title>SpeciesPrimer: A bioinformatics pipeline dedicated to the design of qPCR primers for the quantification of bacterial species.</title>
        <authorList>
            <person name="Dreier M."/>
            <person name="Berthoud H."/>
            <person name="Shani N."/>
            <person name="Wechsler D."/>
            <person name="Junier P."/>
        </authorList>
    </citation>
    <scope>NUCLEOTIDE SEQUENCE</scope>
    <source>
        <strain evidence="2">FAM13073</strain>
    </source>
</reference>
<dbReference type="AlphaFoldDB" id="A0A6L5A233"/>
<dbReference type="Proteomes" id="UP000472573">
    <property type="component" value="Unassembled WGS sequence"/>
</dbReference>
<dbReference type="InterPro" id="IPR027417">
    <property type="entry name" value="P-loop_NTPase"/>
</dbReference>
<comment type="caution">
    <text evidence="3">The sequence shown here is derived from an EMBL/GenBank/DDBJ whole genome shotgun (WGS) entry which is preliminary data.</text>
</comment>
<dbReference type="RefSeq" id="WP_060743379.1">
    <property type="nucleotide sequence ID" value="NZ_CP047081.1"/>
</dbReference>
<accession>A0A6L5A233</accession>
<dbReference type="SUPFAM" id="SSF52540">
    <property type="entry name" value="P-loop containing nucleoside triphosphate hydrolases"/>
    <property type="match status" value="1"/>
</dbReference>
<dbReference type="Gene3D" id="3.40.50.300">
    <property type="entry name" value="P-loop containing nucleotide triphosphate hydrolases"/>
    <property type="match status" value="1"/>
</dbReference>